<feature type="region of interest" description="Disordered" evidence="1">
    <location>
        <begin position="101"/>
        <end position="127"/>
    </location>
</feature>
<accession>A0A7S4CIR5</accession>
<evidence type="ECO:0000256" key="1">
    <source>
        <dbReference type="SAM" id="MobiDB-lite"/>
    </source>
</evidence>
<organism evidence="2">
    <name type="scientific">Eutreptiella gymnastica</name>
    <dbReference type="NCBI Taxonomy" id="73025"/>
    <lineage>
        <taxon>Eukaryota</taxon>
        <taxon>Discoba</taxon>
        <taxon>Euglenozoa</taxon>
        <taxon>Euglenida</taxon>
        <taxon>Spirocuta</taxon>
        <taxon>Euglenophyceae</taxon>
        <taxon>Eutreptiales</taxon>
        <taxon>Eutreptiaceae</taxon>
        <taxon>Eutreptiella</taxon>
    </lineage>
</organism>
<name>A0A7S4CIR5_9EUGL</name>
<gene>
    <name evidence="2" type="ORF">EGYM00163_LOCUS8451</name>
</gene>
<sequence length="196" mass="20794">MSTRKSFTETLSHNTQTASCHTCQAFFVLVGPDRVESTLASFWDIAIRTSTAGTLGKGSSLIAPSRPTDTQCNTWGDSCGQATGPLVQGRPLCARREKHRGNCTGTEEEPQGRTKGERAARGQPGAVPMTLEGHDLAAMSRVALERHPANARNGGGEPQFMAQAAITCAPTGANIRQGVASDRRRLAWAVLGPSLH</sequence>
<protein>
    <submittedName>
        <fullName evidence="2">Uncharacterized protein</fullName>
    </submittedName>
</protein>
<reference evidence="2" key="1">
    <citation type="submission" date="2021-01" db="EMBL/GenBank/DDBJ databases">
        <authorList>
            <person name="Corre E."/>
            <person name="Pelletier E."/>
            <person name="Niang G."/>
            <person name="Scheremetjew M."/>
            <person name="Finn R."/>
            <person name="Kale V."/>
            <person name="Holt S."/>
            <person name="Cochrane G."/>
            <person name="Meng A."/>
            <person name="Brown T."/>
            <person name="Cohen L."/>
        </authorList>
    </citation>
    <scope>NUCLEOTIDE SEQUENCE</scope>
    <source>
        <strain evidence="2">CCMP1594</strain>
    </source>
</reference>
<dbReference type="EMBL" id="HBJA01025970">
    <property type="protein sequence ID" value="CAE0797331.1"/>
    <property type="molecule type" value="Transcribed_RNA"/>
</dbReference>
<proteinExistence type="predicted"/>
<dbReference type="AlphaFoldDB" id="A0A7S4CIR5"/>
<feature type="compositionally biased region" description="Basic and acidic residues" evidence="1">
    <location>
        <begin position="110"/>
        <end position="120"/>
    </location>
</feature>
<evidence type="ECO:0000313" key="2">
    <source>
        <dbReference type="EMBL" id="CAE0797331.1"/>
    </source>
</evidence>